<protein>
    <recommendedName>
        <fullName evidence="4">Zn(2)-C6 fungal-type domain-containing protein</fullName>
    </recommendedName>
</protein>
<reference evidence="2 3" key="1">
    <citation type="journal article" date="2018" name="Mol. Ecol.">
        <title>The obligate alkalophilic soda-lake fungus Sodiomyces alkalinus has shifted to a protein diet.</title>
        <authorList>
            <person name="Grum-Grzhimaylo A.A."/>
            <person name="Falkoski D.L."/>
            <person name="van den Heuvel J."/>
            <person name="Valero-Jimenez C.A."/>
            <person name="Min B."/>
            <person name="Choi I.G."/>
            <person name="Lipzen A."/>
            <person name="Daum C.G."/>
            <person name="Aanen D.K."/>
            <person name="Tsang A."/>
            <person name="Henrissat B."/>
            <person name="Bilanenko E.N."/>
            <person name="de Vries R.P."/>
            <person name="van Kan J.A.L."/>
            <person name="Grigoriev I.V."/>
            <person name="Debets A.J.M."/>
        </authorList>
    </citation>
    <scope>NUCLEOTIDE SEQUENCE [LARGE SCALE GENOMIC DNA]</scope>
    <source>
        <strain evidence="2 3">F11</strain>
    </source>
</reference>
<keyword evidence="3" id="KW-1185">Reference proteome</keyword>
<dbReference type="OrthoDB" id="3498215at2759"/>
<feature type="region of interest" description="Disordered" evidence="1">
    <location>
        <begin position="221"/>
        <end position="242"/>
    </location>
</feature>
<dbReference type="Gene3D" id="4.10.240.10">
    <property type="entry name" value="Zn(2)-C6 fungal-type DNA-binding domain"/>
    <property type="match status" value="1"/>
</dbReference>
<dbReference type="RefSeq" id="XP_028464681.1">
    <property type="nucleotide sequence ID" value="XM_028612378.1"/>
</dbReference>
<dbReference type="GO" id="GO:0008270">
    <property type="term" value="F:zinc ion binding"/>
    <property type="evidence" value="ECO:0007669"/>
    <property type="project" value="InterPro"/>
</dbReference>
<dbReference type="Proteomes" id="UP000272025">
    <property type="component" value="Unassembled WGS sequence"/>
</dbReference>
<evidence type="ECO:0000313" key="2">
    <source>
        <dbReference type="EMBL" id="ROT36875.1"/>
    </source>
</evidence>
<gene>
    <name evidence="2" type="ORF">SODALDRAFT_335089</name>
</gene>
<feature type="compositionally biased region" description="Low complexity" evidence="1">
    <location>
        <begin position="65"/>
        <end position="77"/>
    </location>
</feature>
<name>A0A3N2PQW8_SODAK</name>
<feature type="compositionally biased region" description="Low complexity" evidence="1">
    <location>
        <begin position="269"/>
        <end position="284"/>
    </location>
</feature>
<dbReference type="GO" id="GO:0000981">
    <property type="term" value="F:DNA-binding transcription factor activity, RNA polymerase II-specific"/>
    <property type="evidence" value="ECO:0007669"/>
    <property type="project" value="InterPro"/>
</dbReference>
<feature type="region of interest" description="Disordered" evidence="1">
    <location>
        <begin position="260"/>
        <end position="308"/>
    </location>
</feature>
<dbReference type="GeneID" id="39580856"/>
<proteinExistence type="predicted"/>
<accession>A0A3N2PQW8</accession>
<feature type="region of interest" description="Disordered" evidence="1">
    <location>
        <begin position="32"/>
        <end position="87"/>
    </location>
</feature>
<dbReference type="AlphaFoldDB" id="A0A3N2PQW8"/>
<dbReference type="InterPro" id="IPR036864">
    <property type="entry name" value="Zn2-C6_fun-type_DNA-bd_sf"/>
</dbReference>
<dbReference type="STRING" id="1314773.A0A3N2PQW8"/>
<dbReference type="EMBL" id="ML119058">
    <property type="protein sequence ID" value="ROT36875.1"/>
    <property type="molecule type" value="Genomic_DNA"/>
</dbReference>
<evidence type="ECO:0000256" key="1">
    <source>
        <dbReference type="SAM" id="MobiDB-lite"/>
    </source>
</evidence>
<sequence length="560" mass="60106">MADCSTQGARKLACSKEPDGCSRCRREGLNCVYSPQKPMGRPRKRRHLEGSESDDQQVVPKMVDTTPTTTTTTTTTTQGASAGSSMTDPLQLPLPLQVQCADPSKQSGSTTISGLETDFSWYNDTGKGDLDVLSSASFLDTYSHANGSIIASTLPLDFSTGGPDTMFGEPPFPSDDFHFGGANLLDGIDFNESYSADKPVFQDISDDLAGILSSEAFQTATPAATAPPPLPSAGLGHTGDRGDTSALPLDLISVAQGHCHGHGHGDFPSDSSSSISGASASETSLQTPPSACDSVAPENTSPMHNKHNHKALPQASCACLSQIYLSLDALSRLPEDVVLAMGVARAAAKAAHDVVVCPACSKPFVDDPAVPLPIQSVQNMMMLGALIPTTVNAYIKILELVDEATARAREKGEKMVFRFTDYGGLWGCLGEMDKVSCRSTVVEMYDNRVMEPDQWRHTVRAVLKVDLYGFRVDGRTTVDEKVVSDGHSHSHRRSYDHSYGHPGLRDVVTAMENRSKRRHDNFDALVAAGRQPMCSQGTKDRPCLKIVEMARLSLEKLEIA</sequence>
<evidence type="ECO:0000313" key="3">
    <source>
        <dbReference type="Proteomes" id="UP000272025"/>
    </source>
</evidence>
<feature type="compositionally biased region" description="Polar residues" evidence="1">
    <location>
        <begin position="78"/>
        <end position="87"/>
    </location>
</feature>
<organism evidence="2 3">
    <name type="scientific">Sodiomyces alkalinus (strain CBS 110278 / VKM F-3762 / F11)</name>
    <name type="common">Alkaliphilic filamentous fungus</name>
    <dbReference type="NCBI Taxonomy" id="1314773"/>
    <lineage>
        <taxon>Eukaryota</taxon>
        <taxon>Fungi</taxon>
        <taxon>Dikarya</taxon>
        <taxon>Ascomycota</taxon>
        <taxon>Pezizomycotina</taxon>
        <taxon>Sordariomycetes</taxon>
        <taxon>Hypocreomycetidae</taxon>
        <taxon>Glomerellales</taxon>
        <taxon>Plectosphaerellaceae</taxon>
        <taxon>Sodiomyces</taxon>
    </lineage>
</organism>
<evidence type="ECO:0008006" key="4">
    <source>
        <dbReference type="Google" id="ProtNLM"/>
    </source>
</evidence>